<reference evidence="1 2" key="1">
    <citation type="submission" date="2023-10" db="EMBL/GenBank/DDBJ databases">
        <title>Draft genome sequence of Xylaria bambusicola isolate GMP-LS, the root and basal stem rot pathogen of sugarcane in Indonesia.</title>
        <authorList>
            <person name="Selvaraj P."/>
            <person name="Muralishankar V."/>
            <person name="Muruganantham S."/>
            <person name="Sp S."/>
            <person name="Haryani S."/>
            <person name="Lau K.J.X."/>
            <person name="Naqvi N.I."/>
        </authorList>
    </citation>
    <scope>NUCLEOTIDE SEQUENCE [LARGE SCALE GENOMIC DNA]</scope>
    <source>
        <strain evidence="1">GMP-LS</strain>
    </source>
</reference>
<dbReference type="Proteomes" id="UP001305414">
    <property type="component" value="Unassembled WGS sequence"/>
</dbReference>
<proteinExistence type="predicted"/>
<organism evidence="1 2">
    <name type="scientific">Xylaria bambusicola</name>
    <dbReference type="NCBI Taxonomy" id="326684"/>
    <lineage>
        <taxon>Eukaryota</taxon>
        <taxon>Fungi</taxon>
        <taxon>Dikarya</taxon>
        <taxon>Ascomycota</taxon>
        <taxon>Pezizomycotina</taxon>
        <taxon>Sordariomycetes</taxon>
        <taxon>Xylariomycetidae</taxon>
        <taxon>Xylariales</taxon>
        <taxon>Xylariaceae</taxon>
        <taxon>Xylaria</taxon>
    </lineage>
</organism>
<accession>A0AAN7Z9N9</accession>
<gene>
    <name evidence="1" type="ORF">RRF57_010684</name>
</gene>
<sequence length="77" mass="9010">MATKSTLDGFESVFPKLEGDLLNWAKGYSLPQQYLKWYNEVRWTSTPFYLYMHVSLSSRCWTQQPTSNIIIEKGSQI</sequence>
<dbReference type="AlphaFoldDB" id="A0AAN7Z9N9"/>
<evidence type="ECO:0000313" key="1">
    <source>
        <dbReference type="EMBL" id="KAK5634972.1"/>
    </source>
</evidence>
<evidence type="ECO:0000313" key="2">
    <source>
        <dbReference type="Proteomes" id="UP001305414"/>
    </source>
</evidence>
<comment type="caution">
    <text evidence="1">The sequence shown here is derived from an EMBL/GenBank/DDBJ whole genome shotgun (WGS) entry which is preliminary data.</text>
</comment>
<keyword evidence="2" id="KW-1185">Reference proteome</keyword>
<protein>
    <submittedName>
        <fullName evidence="1">Uncharacterized protein</fullName>
    </submittedName>
</protein>
<name>A0AAN7Z9N9_9PEZI</name>
<dbReference type="EMBL" id="JAWHQM010000046">
    <property type="protein sequence ID" value="KAK5634972.1"/>
    <property type="molecule type" value="Genomic_DNA"/>
</dbReference>